<dbReference type="Pfam" id="PF07992">
    <property type="entry name" value="Pyr_redox_2"/>
    <property type="match status" value="1"/>
</dbReference>
<name>B9Z5X0_9NEIS</name>
<dbReference type="Proteomes" id="UP000003165">
    <property type="component" value="Unassembled WGS sequence"/>
</dbReference>
<comment type="cofactor">
    <cofactor evidence="2">
        <name>[4Fe-4S] cluster</name>
        <dbReference type="ChEBI" id="CHEBI:49883"/>
    </cofactor>
</comment>
<evidence type="ECO:0000256" key="2">
    <source>
        <dbReference type="ARBA" id="ARBA00001966"/>
    </source>
</evidence>
<dbReference type="PRINTS" id="PR00368">
    <property type="entry name" value="FADPNR"/>
</dbReference>
<comment type="cofactor">
    <cofactor evidence="1">
        <name>FMN</name>
        <dbReference type="ChEBI" id="CHEBI:58210"/>
    </cofactor>
</comment>
<keyword evidence="4" id="KW-0285">Flavoprotein</keyword>
<keyword evidence="8" id="KW-0408">Iron</keyword>
<keyword evidence="9" id="KW-0411">Iron-sulfur</keyword>
<dbReference type="AlphaFoldDB" id="B9Z5X0"/>
<dbReference type="eggNOG" id="COG1902">
    <property type="taxonomic scope" value="Bacteria"/>
</dbReference>
<keyword evidence="6" id="KW-0479">Metal-binding</keyword>
<feature type="domain" description="FAD/NAD(P)-binding" evidence="11">
    <location>
        <begin position="377"/>
        <end position="645"/>
    </location>
</feature>
<keyword evidence="13" id="KW-1185">Reference proteome</keyword>
<evidence type="ECO:0000256" key="1">
    <source>
        <dbReference type="ARBA" id="ARBA00001917"/>
    </source>
</evidence>
<feature type="domain" description="NADH:flavin oxidoreductase/NADH oxidase N-terminal" evidence="10">
    <location>
        <begin position="7"/>
        <end position="331"/>
    </location>
</feature>
<protein>
    <submittedName>
        <fullName evidence="12">NADH:flavin oxidoreductase/NADH oxidase</fullName>
    </submittedName>
</protein>
<evidence type="ECO:0000256" key="5">
    <source>
        <dbReference type="ARBA" id="ARBA00022643"/>
    </source>
</evidence>
<dbReference type="InterPro" id="IPR036188">
    <property type="entry name" value="FAD/NAD-bd_sf"/>
</dbReference>
<dbReference type="SUPFAM" id="SSF51395">
    <property type="entry name" value="FMN-linked oxidoreductases"/>
    <property type="match status" value="1"/>
</dbReference>
<evidence type="ECO:0000259" key="10">
    <source>
        <dbReference type="Pfam" id="PF00724"/>
    </source>
</evidence>
<evidence type="ECO:0000256" key="4">
    <source>
        <dbReference type="ARBA" id="ARBA00022630"/>
    </source>
</evidence>
<reference evidence="12 13" key="1">
    <citation type="submission" date="2009-02" db="EMBL/GenBank/DDBJ databases">
        <title>Sequencing of the draft genome and assembly of Lutiella nitroferrum 2002.</title>
        <authorList>
            <consortium name="US DOE Joint Genome Institute (JGI-PGF)"/>
            <person name="Lucas S."/>
            <person name="Copeland A."/>
            <person name="Lapidus A."/>
            <person name="Glavina del Rio T."/>
            <person name="Tice H."/>
            <person name="Bruce D."/>
            <person name="Goodwin L."/>
            <person name="Pitluck S."/>
            <person name="Larimer F."/>
            <person name="Land M.L."/>
            <person name="Hauser L."/>
            <person name="Coates J.D."/>
        </authorList>
    </citation>
    <scope>NUCLEOTIDE SEQUENCE [LARGE SCALE GENOMIC DNA]</scope>
    <source>
        <strain evidence="12 13">2002</strain>
    </source>
</reference>
<evidence type="ECO:0000256" key="9">
    <source>
        <dbReference type="ARBA" id="ARBA00023014"/>
    </source>
</evidence>
<evidence type="ECO:0000313" key="13">
    <source>
        <dbReference type="Proteomes" id="UP000003165"/>
    </source>
</evidence>
<dbReference type="SUPFAM" id="SSF51971">
    <property type="entry name" value="Nucleotide-binding domain"/>
    <property type="match status" value="1"/>
</dbReference>
<comment type="caution">
    <text evidence="12">The sequence shown here is derived from an EMBL/GenBank/DDBJ whole genome shotgun (WGS) entry which is preliminary data.</text>
</comment>
<dbReference type="GO" id="GO:0008670">
    <property type="term" value="F:2,4-dienoyl-CoA reductase (NADPH) activity"/>
    <property type="evidence" value="ECO:0007669"/>
    <property type="project" value="TreeGrafter"/>
</dbReference>
<proteinExistence type="inferred from homology"/>
<dbReference type="FunFam" id="3.50.50.60:FF:000113">
    <property type="entry name" value="NADPH-dependent 2,4-dienoyl-CoA reductase"/>
    <property type="match status" value="1"/>
</dbReference>
<dbReference type="InterPro" id="IPR023753">
    <property type="entry name" value="FAD/NAD-binding_dom"/>
</dbReference>
<sequence>MTAYPQLLAPLDLGFTTLKNRVLMGSMHTGLEEAPQGFEKMAAFYAERARGGVGLIVTGGVGPNPEGCVAEGAAMLAHETEVPQHRLVTEAVHAEGGKICLQILHSGRYSFQEQCVSASPLIAPINFYKPRELSEDDIWRTIADFARCARLAQQAGYDGVEVMGSEGYLINQFIARATNQRSDGWGGSFDNRIRFAIETVKAVRAATGPNFIIIYRLSMLDLVQDGSTWDEVVQLAKAIEKAGATLINTGIGWHEARVPTIATMVPRGGFAWVTKKLMGQVGIPLITTNRINTPEVAEEILASGCADMVSMARPFLADPEFVNKAAAGRGDEINTCIGCNQACLDHIFQGKPTSCLVNPRACRETELNLAPAATPKRLAVVGAGPAGLACATAAAERGHAVTLFDAAGEIGGQFNVAKKIPGKEEFHETLRYFARRLETTEVTVRLNTRVQADDLKDFDEVILATGIAPRLPAIPGIEHPKVLSYLDVLKQGKPVGRSVAIIGAGGIGFDTAEFLTHEGTSSSLDAAAFMREWGVDMSGETAGGLAPQGPQPHPSPRQVYLLQRKTSKVGEGLGKTTGWIHRESLKMKRVQMVSGVSYDRIDDAGLHVTIKGEAQLLPVDNVVVCAGQEPLRELVAPLQAIGKTVHLIGGADVAAELDAKRAIDQGVRLAAVI</sequence>
<dbReference type="CDD" id="cd02930">
    <property type="entry name" value="DCR_FMN"/>
    <property type="match status" value="1"/>
</dbReference>
<dbReference type="InterPro" id="IPR051793">
    <property type="entry name" value="NADH:flavin_oxidoreductase"/>
</dbReference>
<dbReference type="EMBL" id="ACIS01000007">
    <property type="protein sequence ID" value="EEG07967.1"/>
    <property type="molecule type" value="Genomic_DNA"/>
</dbReference>
<dbReference type="SUPFAM" id="SSF51905">
    <property type="entry name" value="FAD/NAD(P)-binding domain"/>
    <property type="match status" value="1"/>
</dbReference>
<dbReference type="PANTHER" id="PTHR42917">
    <property type="entry name" value="2,4-DIENOYL-COA REDUCTASE"/>
    <property type="match status" value="1"/>
</dbReference>
<dbReference type="PRINTS" id="PR00411">
    <property type="entry name" value="PNDRDTASEI"/>
</dbReference>
<dbReference type="InterPro" id="IPR013785">
    <property type="entry name" value="Aldolase_TIM"/>
</dbReference>
<evidence type="ECO:0000259" key="11">
    <source>
        <dbReference type="Pfam" id="PF07992"/>
    </source>
</evidence>
<dbReference type="RefSeq" id="WP_008954775.1">
    <property type="nucleotide sequence ID" value="NZ_ACIS01000007.1"/>
</dbReference>
<dbReference type="GO" id="GO:0051536">
    <property type="term" value="F:iron-sulfur cluster binding"/>
    <property type="evidence" value="ECO:0007669"/>
    <property type="project" value="UniProtKB-KW"/>
</dbReference>
<dbReference type="Pfam" id="PF00724">
    <property type="entry name" value="Oxidored_FMN"/>
    <property type="match status" value="1"/>
</dbReference>
<accession>B9Z5X0</accession>
<evidence type="ECO:0000256" key="8">
    <source>
        <dbReference type="ARBA" id="ARBA00023004"/>
    </source>
</evidence>
<evidence type="ECO:0000256" key="7">
    <source>
        <dbReference type="ARBA" id="ARBA00023002"/>
    </source>
</evidence>
<keyword evidence="5" id="KW-0288">FMN</keyword>
<dbReference type="GO" id="GO:0033543">
    <property type="term" value="P:fatty acid beta-oxidation, unsaturated, even number, reductase/isomerase pathway"/>
    <property type="evidence" value="ECO:0007669"/>
    <property type="project" value="TreeGrafter"/>
</dbReference>
<dbReference type="InterPro" id="IPR001155">
    <property type="entry name" value="OxRdtase_FMN_N"/>
</dbReference>
<dbReference type="Gene3D" id="3.20.20.70">
    <property type="entry name" value="Aldolase class I"/>
    <property type="match status" value="1"/>
</dbReference>
<dbReference type="Gene3D" id="3.40.50.720">
    <property type="entry name" value="NAD(P)-binding Rossmann-like Domain"/>
    <property type="match status" value="1"/>
</dbReference>
<organism evidence="12 13">
    <name type="scientific">Pseudogulbenkiania ferrooxidans 2002</name>
    <dbReference type="NCBI Taxonomy" id="279714"/>
    <lineage>
        <taxon>Bacteria</taxon>
        <taxon>Pseudomonadati</taxon>
        <taxon>Pseudomonadota</taxon>
        <taxon>Betaproteobacteria</taxon>
        <taxon>Neisseriales</taxon>
        <taxon>Chromobacteriaceae</taxon>
        <taxon>Pseudogulbenkiania</taxon>
    </lineage>
</organism>
<evidence type="ECO:0000256" key="6">
    <source>
        <dbReference type="ARBA" id="ARBA00022723"/>
    </source>
</evidence>
<dbReference type="GO" id="GO:0010181">
    <property type="term" value="F:FMN binding"/>
    <property type="evidence" value="ECO:0007669"/>
    <property type="project" value="InterPro"/>
</dbReference>
<dbReference type="PANTHER" id="PTHR42917:SF2">
    <property type="entry name" value="2,4-DIENOYL-COA REDUCTASE [(2E)-ENOYL-COA-PRODUCING]"/>
    <property type="match status" value="1"/>
</dbReference>
<dbReference type="eggNOG" id="COG0446">
    <property type="taxonomic scope" value="Bacteria"/>
</dbReference>
<dbReference type="Gene3D" id="3.50.50.60">
    <property type="entry name" value="FAD/NAD(P)-binding domain"/>
    <property type="match status" value="1"/>
</dbReference>
<comment type="similarity">
    <text evidence="3">In the N-terminal section; belongs to the NADH:flavin oxidoreductase/NADH oxidase family.</text>
</comment>
<gene>
    <name evidence="12" type="ORF">FuraDRAFT_2755</name>
</gene>
<evidence type="ECO:0000256" key="3">
    <source>
        <dbReference type="ARBA" id="ARBA00011048"/>
    </source>
</evidence>
<keyword evidence="7" id="KW-0560">Oxidoreductase</keyword>
<dbReference type="GO" id="GO:0046872">
    <property type="term" value="F:metal ion binding"/>
    <property type="evidence" value="ECO:0007669"/>
    <property type="project" value="UniProtKB-KW"/>
</dbReference>
<evidence type="ECO:0000313" key="12">
    <source>
        <dbReference type="EMBL" id="EEG07967.1"/>
    </source>
</evidence>
<dbReference type="FunFam" id="3.20.20.70:FF:000082">
    <property type="entry name" value="NADPH-dependent 2,4-dienoyl-CoA reductase"/>
    <property type="match status" value="1"/>
</dbReference>